<reference evidence="13" key="1">
    <citation type="submission" date="2013-04" db="EMBL/GenBank/DDBJ databases">
        <title>The Genome Sequence of Fonticula alba ATCC 38817.</title>
        <authorList>
            <consortium name="The Broad Institute Genomics Platform"/>
            <person name="Russ C."/>
            <person name="Cuomo C."/>
            <person name="Burger G."/>
            <person name="Gray M.W."/>
            <person name="Holland P.W.H."/>
            <person name="King N."/>
            <person name="Lang F.B.F."/>
            <person name="Roger A.J."/>
            <person name="Ruiz-Trillo I."/>
            <person name="Brown M."/>
            <person name="Walker B."/>
            <person name="Young S."/>
            <person name="Zeng Q."/>
            <person name="Gargeya S."/>
            <person name="Fitzgerald M."/>
            <person name="Haas B."/>
            <person name="Abouelleil A."/>
            <person name="Allen A.W."/>
            <person name="Alvarado L."/>
            <person name="Arachchi H.M."/>
            <person name="Berlin A.M."/>
            <person name="Chapman S.B."/>
            <person name="Gainer-Dewar J."/>
            <person name="Goldberg J."/>
            <person name="Griggs A."/>
            <person name="Gujja S."/>
            <person name="Hansen M."/>
            <person name="Howarth C."/>
            <person name="Imamovic A."/>
            <person name="Ireland A."/>
            <person name="Larimer J."/>
            <person name="McCowan C."/>
            <person name="Murphy C."/>
            <person name="Pearson M."/>
            <person name="Poon T.W."/>
            <person name="Priest M."/>
            <person name="Roberts A."/>
            <person name="Saif S."/>
            <person name="Shea T."/>
            <person name="Sisk P."/>
            <person name="Sykes S."/>
            <person name="Wortman J."/>
            <person name="Nusbaum C."/>
            <person name="Birren B."/>
        </authorList>
    </citation>
    <scope>NUCLEOTIDE SEQUENCE [LARGE SCALE GENOMIC DNA]</scope>
    <source>
        <strain evidence="13">ATCC 38817</strain>
    </source>
</reference>
<dbReference type="STRING" id="691883.A0A058ZDU4"/>
<organism evidence="13">
    <name type="scientific">Fonticula alba</name>
    <name type="common">Slime mold</name>
    <dbReference type="NCBI Taxonomy" id="691883"/>
    <lineage>
        <taxon>Eukaryota</taxon>
        <taxon>Rotosphaerida</taxon>
        <taxon>Fonticulaceae</taxon>
        <taxon>Fonticula</taxon>
    </lineage>
</organism>
<evidence type="ECO:0000256" key="7">
    <source>
        <dbReference type="ARBA" id="ARBA00022842"/>
    </source>
</evidence>
<dbReference type="GO" id="GO:0050992">
    <property type="term" value="P:dimethylallyl diphosphate biosynthetic process"/>
    <property type="evidence" value="ECO:0007669"/>
    <property type="project" value="UniProtKB-UniPathway"/>
</dbReference>
<keyword evidence="8" id="KW-0752">Steroid biosynthesis</keyword>
<dbReference type="AlphaFoldDB" id="A0A058ZDU4"/>
<keyword evidence="6" id="KW-0479">Metal-binding</keyword>
<dbReference type="GO" id="GO:0046872">
    <property type="term" value="F:metal ion binding"/>
    <property type="evidence" value="ECO:0007669"/>
    <property type="project" value="UniProtKB-KW"/>
</dbReference>
<dbReference type="FunFam" id="3.90.79.10:FF:000012">
    <property type="entry name" value="Isopentenyl-diphosphate Delta-isomerase 1"/>
    <property type="match status" value="1"/>
</dbReference>
<keyword evidence="9" id="KW-0443">Lipid metabolism</keyword>
<keyword evidence="10" id="KW-0414">Isoprene biosynthesis</keyword>
<evidence type="ECO:0000256" key="2">
    <source>
        <dbReference type="ARBA" id="ARBA00004826"/>
    </source>
</evidence>
<keyword evidence="7" id="KW-0460">Magnesium</keyword>
<dbReference type="Proteomes" id="UP000030693">
    <property type="component" value="Unassembled WGS sequence"/>
</dbReference>
<dbReference type="Pfam" id="PF00293">
    <property type="entry name" value="NUDIX"/>
    <property type="match status" value="1"/>
</dbReference>
<dbReference type="NCBIfam" id="TIGR02150">
    <property type="entry name" value="IPP_isom_1"/>
    <property type="match status" value="1"/>
</dbReference>
<dbReference type="PANTHER" id="PTHR10885:SF0">
    <property type="entry name" value="ISOPENTENYL-DIPHOSPHATE DELTA-ISOMERASE"/>
    <property type="match status" value="1"/>
</dbReference>
<dbReference type="UniPathway" id="UPA00059">
    <property type="reaction ID" value="UER00104"/>
</dbReference>
<evidence type="ECO:0000256" key="1">
    <source>
        <dbReference type="ARBA" id="ARBA00001946"/>
    </source>
</evidence>
<dbReference type="Gene3D" id="3.90.79.10">
    <property type="entry name" value="Nucleoside Triphosphate Pyrophosphohydrolase"/>
    <property type="match status" value="1"/>
</dbReference>
<keyword evidence="14" id="KW-1185">Reference proteome</keyword>
<evidence type="ECO:0000256" key="4">
    <source>
        <dbReference type="ARBA" id="ARBA00012057"/>
    </source>
</evidence>
<feature type="domain" description="Nudix hydrolase" evidence="12">
    <location>
        <begin position="64"/>
        <end position="221"/>
    </location>
</feature>
<name>A0A058ZDU4_FONAL</name>
<dbReference type="InterPro" id="IPR000086">
    <property type="entry name" value="NUDIX_hydrolase_dom"/>
</dbReference>
<evidence type="ECO:0000313" key="14">
    <source>
        <dbReference type="Proteomes" id="UP000030693"/>
    </source>
</evidence>
<accession>A0A058ZDU4</accession>
<dbReference type="RefSeq" id="XP_009493704.1">
    <property type="nucleotide sequence ID" value="XM_009495429.1"/>
</dbReference>
<dbReference type="EMBL" id="KB932202">
    <property type="protein sequence ID" value="KCV72126.1"/>
    <property type="molecule type" value="Genomic_DNA"/>
</dbReference>
<comment type="similarity">
    <text evidence="3">Belongs to the IPP isomerase type 1 family.</text>
</comment>
<dbReference type="CDD" id="cd02885">
    <property type="entry name" value="NUDIX_IPP_Isomerase"/>
    <property type="match status" value="1"/>
</dbReference>
<dbReference type="GeneID" id="20526257"/>
<dbReference type="InterPro" id="IPR015797">
    <property type="entry name" value="NUDIX_hydrolase-like_dom_sf"/>
</dbReference>
<dbReference type="GO" id="GO:0006694">
    <property type="term" value="P:steroid biosynthetic process"/>
    <property type="evidence" value="ECO:0007669"/>
    <property type="project" value="UniProtKB-KW"/>
</dbReference>
<evidence type="ECO:0000256" key="5">
    <source>
        <dbReference type="ARBA" id="ARBA00022516"/>
    </source>
</evidence>
<evidence type="ECO:0000313" key="13">
    <source>
        <dbReference type="EMBL" id="KCV72126.1"/>
    </source>
</evidence>
<dbReference type="SUPFAM" id="SSF55811">
    <property type="entry name" value="Nudix"/>
    <property type="match status" value="1"/>
</dbReference>
<evidence type="ECO:0000256" key="6">
    <source>
        <dbReference type="ARBA" id="ARBA00022723"/>
    </source>
</evidence>
<dbReference type="eggNOG" id="KOG0142">
    <property type="taxonomic scope" value="Eukaryota"/>
</dbReference>
<dbReference type="PROSITE" id="PS51462">
    <property type="entry name" value="NUDIX"/>
    <property type="match status" value="1"/>
</dbReference>
<dbReference type="GO" id="GO:0005737">
    <property type="term" value="C:cytoplasm"/>
    <property type="evidence" value="ECO:0007669"/>
    <property type="project" value="TreeGrafter"/>
</dbReference>
<dbReference type="PANTHER" id="PTHR10885">
    <property type="entry name" value="ISOPENTENYL-DIPHOSPHATE DELTA-ISOMERASE"/>
    <property type="match status" value="1"/>
</dbReference>
<sequence>MSTPTVTSEIPVSTAPPPVDLSSYDPVQAEFMLETIVVVDNDDNPIGYDTKVNCHLVENIDKGLLHRAFSVFLFNEKNELLLQRRASEKITFPDLWTNTCCSHMAYTKEELDQSNNRVGAKRAAQRKLVQELGITPEALPLEDYRFLTRIHYMAPSGGQWAEHEIDYILIAKRAGVVANPNPNEISETKYVSMDELKAILDEDVKLREAGQPPVVTPWFRIICNEFLFGWWETMQNEGFEALAGMTNDIIHRM</sequence>
<dbReference type="EC" id="5.3.3.2" evidence="4"/>
<dbReference type="GO" id="GO:0004452">
    <property type="term" value="F:isopentenyl-diphosphate delta-isomerase activity"/>
    <property type="evidence" value="ECO:0007669"/>
    <property type="project" value="UniProtKB-EC"/>
</dbReference>
<evidence type="ECO:0000256" key="3">
    <source>
        <dbReference type="ARBA" id="ARBA00007579"/>
    </source>
</evidence>
<dbReference type="InterPro" id="IPR011876">
    <property type="entry name" value="IsopentenylPP_isomerase_typ1"/>
</dbReference>
<keyword evidence="11 13" id="KW-0413">Isomerase</keyword>
<comment type="pathway">
    <text evidence="2">Isoprenoid biosynthesis; dimethylallyl diphosphate biosynthesis; dimethylallyl diphosphate from isopentenyl diphosphate: step 1/1.</text>
</comment>
<keyword evidence="5" id="KW-0444">Lipid biosynthesis</keyword>
<proteinExistence type="inferred from homology"/>
<evidence type="ECO:0000256" key="10">
    <source>
        <dbReference type="ARBA" id="ARBA00023229"/>
    </source>
</evidence>
<dbReference type="GO" id="GO:0009240">
    <property type="term" value="P:isopentenyl diphosphate biosynthetic process"/>
    <property type="evidence" value="ECO:0007669"/>
    <property type="project" value="TreeGrafter"/>
</dbReference>
<evidence type="ECO:0000259" key="12">
    <source>
        <dbReference type="PROSITE" id="PS51462"/>
    </source>
</evidence>
<gene>
    <name evidence="13" type="ORF">H696_01532</name>
</gene>
<comment type="cofactor">
    <cofactor evidence="1">
        <name>Mg(2+)</name>
        <dbReference type="ChEBI" id="CHEBI:18420"/>
    </cofactor>
</comment>
<protein>
    <recommendedName>
        <fullName evidence="4">isopentenyl-diphosphate Delta-isomerase</fullName>
        <ecNumber evidence="4">5.3.3.2</ecNumber>
    </recommendedName>
</protein>
<dbReference type="OrthoDB" id="510307at2759"/>
<evidence type="ECO:0000256" key="8">
    <source>
        <dbReference type="ARBA" id="ARBA00022955"/>
    </source>
</evidence>
<dbReference type="PIRSF" id="PIRSF018427">
    <property type="entry name" value="Isopntndiph_ism"/>
    <property type="match status" value="1"/>
</dbReference>
<evidence type="ECO:0000256" key="9">
    <source>
        <dbReference type="ARBA" id="ARBA00023098"/>
    </source>
</evidence>
<evidence type="ECO:0000256" key="11">
    <source>
        <dbReference type="ARBA" id="ARBA00023235"/>
    </source>
</evidence>
<dbReference type="OMA" id="KAPFDNG"/>